<comment type="caution">
    <text evidence="2">The sequence shown here is derived from an EMBL/GenBank/DDBJ whole genome shotgun (WGS) entry which is preliminary data.</text>
</comment>
<accession>X0TF90</accession>
<proteinExistence type="predicted"/>
<feature type="non-terminal residue" evidence="2">
    <location>
        <position position="1"/>
    </location>
</feature>
<keyword evidence="1" id="KW-0472">Membrane</keyword>
<protein>
    <submittedName>
        <fullName evidence="2">Uncharacterized protein</fullName>
    </submittedName>
</protein>
<sequence length="48" mass="5260">ARLFRRPAPKPVDATRLVPVTFVVVVFLVATSAVLLLADVFNPVSLFH</sequence>
<dbReference type="AlphaFoldDB" id="X0TF90"/>
<keyword evidence="1" id="KW-0812">Transmembrane</keyword>
<name>X0TF90_9ZZZZ</name>
<keyword evidence="1" id="KW-1133">Transmembrane helix</keyword>
<reference evidence="2" key="1">
    <citation type="journal article" date="2014" name="Front. Microbiol.">
        <title>High frequency of phylogenetically diverse reductive dehalogenase-homologous genes in deep subseafloor sedimentary metagenomes.</title>
        <authorList>
            <person name="Kawai M."/>
            <person name="Futagami T."/>
            <person name="Toyoda A."/>
            <person name="Takaki Y."/>
            <person name="Nishi S."/>
            <person name="Hori S."/>
            <person name="Arai W."/>
            <person name="Tsubouchi T."/>
            <person name="Morono Y."/>
            <person name="Uchiyama I."/>
            <person name="Ito T."/>
            <person name="Fujiyama A."/>
            <person name="Inagaki F."/>
            <person name="Takami H."/>
        </authorList>
    </citation>
    <scope>NUCLEOTIDE SEQUENCE</scope>
    <source>
        <strain evidence="2">Expedition CK06-06</strain>
    </source>
</reference>
<gene>
    <name evidence="2" type="ORF">S01H1_24200</name>
</gene>
<dbReference type="EMBL" id="BARS01014282">
    <property type="protein sequence ID" value="GAF91874.1"/>
    <property type="molecule type" value="Genomic_DNA"/>
</dbReference>
<evidence type="ECO:0000256" key="1">
    <source>
        <dbReference type="SAM" id="Phobius"/>
    </source>
</evidence>
<feature type="transmembrane region" description="Helical" evidence="1">
    <location>
        <begin position="20"/>
        <end position="38"/>
    </location>
</feature>
<organism evidence="2">
    <name type="scientific">marine sediment metagenome</name>
    <dbReference type="NCBI Taxonomy" id="412755"/>
    <lineage>
        <taxon>unclassified sequences</taxon>
        <taxon>metagenomes</taxon>
        <taxon>ecological metagenomes</taxon>
    </lineage>
</organism>
<evidence type="ECO:0000313" key="2">
    <source>
        <dbReference type="EMBL" id="GAF91874.1"/>
    </source>
</evidence>